<sequence length="277" mass="28623">MSQSQLRTSRSRRITAAIALALSAAVLAPIPAAHAVPAHVGRAPARTGAAFTVTEDLGNATATLTIDLDPPAPSSDGTPPARSDADIAQELAKLTEMVAAAPAPASDLSAEERAVLEADVVSPEEPEPDAATGPTVAAAKGGEVAAGQDPGGGSPGRGVLKCYDNRSWTDARGTFSARHNCAYSNINWGYKISPAMQAVISSPVRETGLRWWRNGKSQPANSPHTVGKSYLFHGTIGPVASWDAIDYQDYMTFSVNVGGRPGRGTLTFAGGLVPLRG</sequence>
<dbReference type="EMBL" id="WBOF01000003">
    <property type="protein sequence ID" value="MQS16577.1"/>
    <property type="molecule type" value="Genomic_DNA"/>
</dbReference>
<protein>
    <recommendedName>
        <fullName evidence="5">Secreted protein</fullName>
    </recommendedName>
</protein>
<keyword evidence="4" id="KW-1185">Reference proteome</keyword>
<feature type="signal peptide" evidence="2">
    <location>
        <begin position="1"/>
        <end position="35"/>
    </location>
</feature>
<dbReference type="RefSeq" id="WP_153467793.1">
    <property type="nucleotide sequence ID" value="NZ_WBOF01000003.1"/>
</dbReference>
<evidence type="ECO:0000313" key="3">
    <source>
        <dbReference type="EMBL" id="MQS16577.1"/>
    </source>
</evidence>
<reference evidence="3 4" key="1">
    <citation type="submission" date="2019-09" db="EMBL/GenBank/DDBJ databases">
        <title>Genome Sequences of Streptomyces kaniharaensis ATCC 21070.</title>
        <authorList>
            <person name="Zhu W."/>
            <person name="De Crecy-Lagard V."/>
            <person name="Richards N.G."/>
        </authorList>
    </citation>
    <scope>NUCLEOTIDE SEQUENCE [LARGE SCALE GENOMIC DNA]</scope>
    <source>
        <strain evidence="3 4">SF-557</strain>
    </source>
</reference>
<dbReference type="Proteomes" id="UP000450000">
    <property type="component" value="Unassembled WGS sequence"/>
</dbReference>
<gene>
    <name evidence="3" type="ORF">F7Q99_31410</name>
</gene>
<organism evidence="3 4">
    <name type="scientific">Streptomyces kaniharaensis</name>
    <dbReference type="NCBI Taxonomy" id="212423"/>
    <lineage>
        <taxon>Bacteria</taxon>
        <taxon>Bacillati</taxon>
        <taxon>Actinomycetota</taxon>
        <taxon>Actinomycetes</taxon>
        <taxon>Kitasatosporales</taxon>
        <taxon>Streptomycetaceae</taxon>
        <taxon>Streptomyces</taxon>
    </lineage>
</organism>
<dbReference type="OrthoDB" id="4139637at2"/>
<evidence type="ECO:0000256" key="2">
    <source>
        <dbReference type="SAM" id="SignalP"/>
    </source>
</evidence>
<proteinExistence type="predicted"/>
<feature type="chain" id="PRO_5026708418" description="Secreted protein" evidence="2">
    <location>
        <begin position="36"/>
        <end position="277"/>
    </location>
</feature>
<evidence type="ECO:0000256" key="1">
    <source>
        <dbReference type="SAM" id="MobiDB-lite"/>
    </source>
</evidence>
<comment type="caution">
    <text evidence="3">The sequence shown here is derived from an EMBL/GenBank/DDBJ whole genome shotgun (WGS) entry which is preliminary data.</text>
</comment>
<accession>A0A6N7L1K5</accession>
<evidence type="ECO:0000313" key="4">
    <source>
        <dbReference type="Proteomes" id="UP000450000"/>
    </source>
</evidence>
<dbReference type="AlphaFoldDB" id="A0A6N7L1K5"/>
<name>A0A6N7L1K5_9ACTN</name>
<keyword evidence="2" id="KW-0732">Signal</keyword>
<evidence type="ECO:0008006" key="5">
    <source>
        <dbReference type="Google" id="ProtNLM"/>
    </source>
</evidence>
<feature type="region of interest" description="Disordered" evidence="1">
    <location>
        <begin position="64"/>
        <end position="83"/>
    </location>
</feature>